<protein>
    <submittedName>
        <fullName evidence="1">Uncharacterized protein</fullName>
    </submittedName>
</protein>
<accession>A0A0A8XPF3</accession>
<dbReference type="EMBL" id="GBRH01282271">
    <property type="protein sequence ID" value="JAD15624.1"/>
    <property type="molecule type" value="Transcribed_RNA"/>
</dbReference>
<name>A0A0A8XPF3_ARUDO</name>
<dbReference type="AlphaFoldDB" id="A0A0A8XPF3"/>
<organism evidence="1">
    <name type="scientific">Arundo donax</name>
    <name type="common">Giant reed</name>
    <name type="synonym">Donax arundinaceus</name>
    <dbReference type="NCBI Taxonomy" id="35708"/>
    <lineage>
        <taxon>Eukaryota</taxon>
        <taxon>Viridiplantae</taxon>
        <taxon>Streptophyta</taxon>
        <taxon>Embryophyta</taxon>
        <taxon>Tracheophyta</taxon>
        <taxon>Spermatophyta</taxon>
        <taxon>Magnoliopsida</taxon>
        <taxon>Liliopsida</taxon>
        <taxon>Poales</taxon>
        <taxon>Poaceae</taxon>
        <taxon>PACMAD clade</taxon>
        <taxon>Arundinoideae</taxon>
        <taxon>Arundineae</taxon>
        <taxon>Arundo</taxon>
    </lineage>
</organism>
<proteinExistence type="predicted"/>
<reference evidence="1" key="1">
    <citation type="submission" date="2014-09" db="EMBL/GenBank/DDBJ databases">
        <authorList>
            <person name="Magalhaes I.L.F."/>
            <person name="Oliveira U."/>
            <person name="Santos F.R."/>
            <person name="Vidigal T.H.D.A."/>
            <person name="Brescovit A.D."/>
            <person name="Santos A.J."/>
        </authorList>
    </citation>
    <scope>NUCLEOTIDE SEQUENCE</scope>
    <source>
        <tissue evidence="1">Shoot tissue taken approximately 20 cm above the soil surface</tissue>
    </source>
</reference>
<evidence type="ECO:0000313" key="1">
    <source>
        <dbReference type="EMBL" id="JAD15624.1"/>
    </source>
</evidence>
<reference evidence="1" key="2">
    <citation type="journal article" date="2015" name="Data Brief">
        <title>Shoot transcriptome of the giant reed, Arundo donax.</title>
        <authorList>
            <person name="Barrero R.A."/>
            <person name="Guerrero F.D."/>
            <person name="Moolhuijzen P."/>
            <person name="Goolsby J.A."/>
            <person name="Tidwell J."/>
            <person name="Bellgard S.E."/>
            <person name="Bellgard M.I."/>
        </authorList>
    </citation>
    <scope>NUCLEOTIDE SEQUENCE</scope>
    <source>
        <tissue evidence="1">Shoot tissue taken approximately 20 cm above the soil surface</tissue>
    </source>
</reference>
<sequence length="154" mass="16542">MHRRIGAPHRYTSAVAIWVCRTPGELRDAIPRHRMPIKEGGAIWGSPTEVHRWRCAWGHVSPRCGVVGRGLHRLLHGLRVICRPGLVAVAHVARGAEREVDVLTAGADPVVLTPSTVGARALPGGLAAAVDLRRHGWWWRSASGAARSLGCSGA</sequence>